<dbReference type="Proteomes" id="UP000237717">
    <property type="component" value="Chromosome II"/>
</dbReference>
<accession>A0A2L2LL98</accession>
<feature type="chain" id="PRO_5014636634" evidence="1">
    <location>
        <begin position="32"/>
        <end position="177"/>
    </location>
</feature>
<dbReference type="RefSeq" id="WP_104680303.1">
    <property type="nucleotide sequence ID" value="NZ_CP026925.1"/>
</dbReference>
<proteinExistence type="predicted"/>
<feature type="signal peptide" evidence="1">
    <location>
        <begin position="1"/>
        <end position="31"/>
    </location>
</feature>
<sequence length="177" mass="19266">MKNGACTFRRRYLKVSTISCFAAFLSFGEAAATSADMTVERLLDVCEATTVQEAMANGDKLDWRRLSSADIEEWRRSFVGYHGGSVDVVGWRHEREGGAELLSFWIAAGPNGHKACAYTTPAPAGFMDALSERLGAQDNLDKNDVIESVTAGWKRDAVDYSFVQVGASAVINISSSR</sequence>
<evidence type="ECO:0000313" key="2">
    <source>
        <dbReference type="EMBL" id="AVH45107.1"/>
    </source>
</evidence>
<dbReference type="EMBL" id="CP026925">
    <property type="protein sequence ID" value="AVH45107.1"/>
    <property type="molecule type" value="Genomic_DNA"/>
</dbReference>
<dbReference type="AlphaFoldDB" id="A0A2L2LL98"/>
<keyword evidence="1" id="KW-0732">Signal</keyword>
<reference evidence="2 3" key="1">
    <citation type="submission" date="2018-02" db="EMBL/GenBank/DDBJ databases">
        <title>Complete genome sequence of Agrobacterium tumefaciens 1D1609.</title>
        <authorList>
            <person name="Cho S.-T."/>
            <person name="Haryono M."/>
            <person name="Chang H.-H."/>
            <person name="Santos M.N."/>
            <person name="Lai E.-M."/>
            <person name="Kuo C.-H."/>
        </authorList>
    </citation>
    <scope>NUCLEOTIDE SEQUENCE [LARGE SCALE GENOMIC DNA]</scope>
    <source>
        <strain evidence="2 3">1D1609</strain>
    </source>
</reference>
<evidence type="ECO:0000256" key="1">
    <source>
        <dbReference type="SAM" id="SignalP"/>
    </source>
</evidence>
<organism evidence="2 3">
    <name type="scientific">Agrobacterium tumefaciens</name>
    <dbReference type="NCBI Taxonomy" id="358"/>
    <lineage>
        <taxon>Bacteria</taxon>
        <taxon>Pseudomonadati</taxon>
        <taxon>Pseudomonadota</taxon>
        <taxon>Alphaproteobacteria</taxon>
        <taxon>Hyphomicrobiales</taxon>
        <taxon>Rhizobiaceae</taxon>
        <taxon>Rhizobium/Agrobacterium group</taxon>
        <taxon>Agrobacterium</taxon>
        <taxon>Agrobacterium tumefaciens complex</taxon>
    </lineage>
</organism>
<name>A0A2L2LL98_AGRTU</name>
<protein>
    <submittedName>
        <fullName evidence="2">Uncharacterized protein</fullName>
    </submittedName>
</protein>
<evidence type="ECO:0000313" key="3">
    <source>
        <dbReference type="Proteomes" id="UP000237717"/>
    </source>
</evidence>
<gene>
    <name evidence="2" type="ORF">At1D1609_50700</name>
</gene>